<evidence type="ECO:0000313" key="2">
    <source>
        <dbReference type="Proteomes" id="UP001199044"/>
    </source>
</evidence>
<keyword evidence="2" id="KW-1185">Reference proteome</keyword>
<accession>A0ABS7YN03</accession>
<comment type="caution">
    <text evidence="1">The sequence shown here is derived from an EMBL/GenBank/DDBJ whole genome shotgun (WGS) entry which is preliminary data.</text>
</comment>
<evidence type="ECO:0000313" key="1">
    <source>
        <dbReference type="EMBL" id="MCA2017066.1"/>
    </source>
</evidence>
<gene>
    <name evidence="1" type="ORF">LDJ79_13150</name>
</gene>
<dbReference type="RefSeq" id="WP_225250886.1">
    <property type="nucleotide sequence ID" value="NZ_JAIWIU010000085.1"/>
</dbReference>
<sequence>MKRPYKKSTNRASKNNFEERFSAMVAEYQQAKDVLDSMETGTPEHASQKKLCDKLFANAERYINRN</sequence>
<dbReference type="Proteomes" id="UP001199044">
    <property type="component" value="Unassembled WGS sequence"/>
</dbReference>
<dbReference type="EMBL" id="JAIWIU010000085">
    <property type="protein sequence ID" value="MCA2017066.1"/>
    <property type="molecule type" value="Genomic_DNA"/>
</dbReference>
<proteinExistence type="predicted"/>
<protein>
    <submittedName>
        <fullName evidence="1">Uncharacterized protein</fullName>
    </submittedName>
</protein>
<reference evidence="2" key="1">
    <citation type="submission" date="2023-07" db="EMBL/GenBank/DDBJ databases">
        <title>Molecular identification of indigenous halophilic bacteria isolated from red sea cost, biodegradation of synthetic dyes and assessment of degraded metabolite toxicity.</title>
        <authorList>
            <person name="Chaieb K."/>
            <person name="Altayb H.N."/>
        </authorList>
    </citation>
    <scope>NUCLEOTIDE SEQUENCE [LARGE SCALE GENOMIC DNA]</scope>
    <source>
        <strain evidence="2">K20</strain>
    </source>
</reference>
<name>A0ABS7YN03_9VIBR</name>
<organism evidence="1 2">
    <name type="scientific">Vibrio tritonius</name>
    <dbReference type="NCBI Taxonomy" id="1435069"/>
    <lineage>
        <taxon>Bacteria</taxon>
        <taxon>Pseudomonadati</taxon>
        <taxon>Pseudomonadota</taxon>
        <taxon>Gammaproteobacteria</taxon>
        <taxon>Vibrionales</taxon>
        <taxon>Vibrionaceae</taxon>
        <taxon>Vibrio</taxon>
    </lineage>
</organism>